<dbReference type="VEuPathDB" id="FungiDB:D8B26_005713"/>
<dbReference type="Proteomes" id="UP000002497">
    <property type="component" value="Unassembled WGS sequence"/>
</dbReference>
<accession>E9DAN3</accession>
<keyword evidence="3" id="KW-1185">Reference proteome</keyword>
<evidence type="ECO:0000313" key="3">
    <source>
        <dbReference type="Proteomes" id="UP000002497"/>
    </source>
</evidence>
<dbReference type="EMBL" id="GL636497">
    <property type="protein sequence ID" value="EFW16369.1"/>
    <property type="molecule type" value="Genomic_DNA"/>
</dbReference>
<protein>
    <submittedName>
        <fullName evidence="2">Predicted protein</fullName>
    </submittedName>
</protein>
<proteinExistence type="predicted"/>
<dbReference type="HOGENOM" id="CLU_3068527_0_0_1"/>
<gene>
    <name evidence="2" type="ORF">CPSG_06885</name>
</gene>
<feature type="compositionally biased region" description="Polar residues" evidence="1">
    <location>
        <begin position="1"/>
        <end position="26"/>
    </location>
</feature>
<reference evidence="3" key="2">
    <citation type="submission" date="2010-03" db="EMBL/GenBank/DDBJ databases">
        <title>The genome sequence of Coccidioides posadasii strain Silveira.</title>
        <authorList>
            <consortium name="The Broad Institute Genome Sequencing Center for Infectious Disease"/>
            <person name="Neafsey D."/>
            <person name="Orbach M."/>
            <person name="Henn M.R."/>
            <person name="Cole G.T."/>
            <person name="Galgiani J."/>
            <person name="Gardner M.J."/>
            <person name="Kirkland T.N."/>
            <person name="Taylor J.W."/>
            <person name="Young S.K."/>
            <person name="Zeng Q."/>
            <person name="Koehrsen M."/>
            <person name="Alvarado L."/>
            <person name="Berlin A."/>
            <person name="Borenstein D."/>
            <person name="Chapman S.B."/>
            <person name="Chen Z."/>
            <person name="Engels R."/>
            <person name="Freedman E."/>
            <person name="Gellesch M."/>
            <person name="Goldberg J."/>
            <person name="Griggs A."/>
            <person name="Gujja S."/>
            <person name="Heilman E."/>
            <person name="Heiman D."/>
            <person name="Howarth C."/>
            <person name="Jen D."/>
            <person name="Larson L."/>
            <person name="Mehta T."/>
            <person name="Neiman D."/>
            <person name="Park D."/>
            <person name="Pearson M."/>
            <person name="Richards J."/>
            <person name="Roberts A."/>
            <person name="Saif S."/>
            <person name="Shea T."/>
            <person name="Shenoy N."/>
            <person name="Sisk P."/>
            <person name="Stolte C."/>
            <person name="Sykes S."/>
            <person name="Walk T."/>
            <person name="White J."/>
            <person name="Yandava C."/>
            <person name="Haas B."/>
            <person name="Nusbaum C."/>
            <person name="Birren B."/>
        </authorList>
    </citation>
    <scope>NUCLEOTIDE SEQUENCE [LARGE SCALE GENOMIC DNA]</scope>
    <source>
        <strain evidence="3">RMSCC 757 / Silveira</strain>
    </source>
</reference>
<dbReference type="VEuPathDB" id="FungiDB:CPSG_06885"/>
<evidence type="ECO:0000256" key="1">
    <source>
        <dbReference type="SAM" id="MobiDB-lite"/>
    </source>
</evidence>
<feature type="region of interest" description="Disordered" evidence="1">
    <location>
        <begin position="1"/>
        <end position="53"/>
    </location>
</feature>
<evidence type="ECO:0000313" key="2">
    <source>
        <dbReference type="EMBL" id="EFW16369.1"/>
    </source>
</evidence>
<organism evidence="3">
    <name type="scientific">Coccidioides posadasii (strain RMSCC 757 / Silveira)</name>
    <name type="common">Valley fever fungus</name>
    <dbReference type="NCBI Taxonomy" id="443226"/>
    <lineage>
        <taxon>Eukaryota</taxon>
        <taxon>Fungi</taxon>
        <taxon>Dikarya</taxon>
        <taxon>Ascomycota</taxon>
        <taxon>Pezizomycotina</taxon>
        <taxon>Eurotiomycetes</taxon>
        <taxon>Eurotiomycetidae</taxon>
        <taxon>Onygenales</taxon>
        <taxon>Onygenaceae</taxon>
        <taxon>Coccidioides</taxon>
    </lineage>
</organism>
<dbReference type="AlphaFoldDB" id="E9DAN3"/>
<name>E9DAN3_COCPS</name>
<sequence>MDTTSGGMVPPSNGTFDQGGSQSNDLNKLEGKASDFVSSGPVDLLGKWREGSA</sequence>
<reference evidence="3" key="1">
    <citation type="journal article" date="2010" name="Genome Res.">
        <title>Population genomic sequencing of Coccidioides fungi reveals recent hybridization and transposon control.</title>
        <authorList>
            <person name="Neafsey D.E."/>
            <person name="Barker B.M."/>
            <person name="Sharpton T.J."/>
            <person name="Stajich J.E."/>
            <person name="Park D.J."/>
            <person name="Whiston E."/>
            <person name="Hung C.-Y."/>
            <person name="McMahan C."/>
            <person name="White J."/>
            <person name="Sykes S."/>
            <person name="Heiman D."/>
            <person name="Young S."/>
            <person name="Zeng Q."/>
            <person name="Abouelleil A."/>
            <person name="Aftuck L."/>
            <person name="Bessette D."/>
            <person name="Brown A."/>
            <person name="FitzGerald M."/>
            <person name="Lui A."/>
            <person name="Macdonald J.P."/>
            <person name="Priest M."/>
            <person name="Orbach M.J."/>
            <person name="Galgiani J.N."/>
            <person name="Kirkland T.N."/>
            <person name="Cole G.T."/>
            <person name="Birren B.W."/>
            <person name="Henn M.R."/>
            <person name="Taylor J.W."/>
            <person name="Rounsley S.D."/>
        </authorList>
    </citation>
    <scope>NUCLEOTIDE SEQUENCE [LARGE SCALE GENOMIC DNA]</scope>
    <source>
        <strain evidence="3">RMSCC 757 / Silveira</strain>
    </source>
</reference>